<dbReference type="EMBL" id="JBHRTF010000004">
    <property type="protein sequence ID" value="MFC3116398.1"/>
    <property type="molecule type" value="Genomic_DNA"/>
</dbReference>
<dbReference type="NCBIfam" id="TIGR00254">
    <property type="entry name" value="GGDEF"/>
    <property type="match status" value="1"/>
</dbReference>
<evidence type="ECO:0000256" key="6">
    <source>
        <dbReference type="ARBA" id="ARBA00023136"/>
    </source>
</evidence>
<feature type="domain" description="GGDEF" evidence="8">
    <location>
        <begin position="354"/>
        <end position="485"/>
    </location>
</feature>
<organism evidence="9 10">
    <name type="scientific">Cellvibrio fontiphilus</name>
    <dbReference type="NCBI Taxonomy" id="1815559"/>
    <lineage>
        <taxon>Bacteria</taxon>
        <taxon>Pseudomonadati</taxon>
        <taxon>Pseudomonadota</taxon>
        <taxon>Gammaproteobacteria</taxon>
        <taxon>Cellvibrionales</taxon>
        <taxon>Cellvibrionaceae</taxon>
        <taxon>Cellvibrio</taxon>
    </lineage>
</organism>
<dbReference type="InterPro" id="IPR000160">
    <property type="entry name" value="GGDEF_dom"/>
</dbReference>
<evidence type="ECO:0000256" key="2">
    <source>
        <dbReference type="ARBA" id="ARBA00012528"/>
    </source>
</evidence>
<keyword evidence="10" id="KW-1185">Reference proteome</keyword>
<evidence type="ECO:0000256" key="5">
    <source>
        <dbReference type="ARBA" id="ARBA00022989"/>
    </source>
</evidence>
<dbReference type="InterPro" id="IPR033479">
    <property type="entry name" value="dCache_1"/>
</dbReference>
<dbReference type="RefSeq" id="WP_378119604.1">
    <property type="nucleotide sequence ID" value="NZ_JBHRTF010000004.1"/>
</dbReference>
<keyword evidence="3" id="KW-1003">Cell membrane</keyword>
<dbReference type="Pfam" id="PF00990">
    <property type="entry name" value="GGDEF"/>
    <property type="match status" value="1"/>
</dbReference>
<evidence type="ECO:0000256" key="4">
    <source>
        <dbReference type="ARBA" id="ARBA00022692"/>
    </source>
</evidence>
<dbReference type="InterPro" id="IPR043128">
    <property type="entry name" value="Rev_trsase/Diguanyl_cyclase"/>
</dbReference>
<dbReference type="Gene3D" id="3.30.450.20">
    <property type="entry name" value="PAS domain"/>
    <property type="match status" value="1"/>
</dbReference>
<evidence type="ECO:0000256" key="3">
    <source>
        <dbReference type="ARBA" id="ARBA00022475"/>
    </source>
</evidence>
<dbReference type="SMART" id="SM00267">
    <property type="entry name" value="GGDEF"/>
    <property type="match status" value="1"/>
</dbReference>
<dbReference type="PROSITE" id="PS50887">
    <property type="entry name" value="GGDEF"/>
    <property type="match status" value="1"/>
</dbReference>
<dbReference type="PANTHER" id="PTHR45138:SF26">
    <property type="entry name" value="DIGUANYLATE CYCLASE"/>
    <property type="match status" value="1"/>
</dbReference>
<accession>A0ABV7FI22</accession>
<dbReference type="EC" id="2.7.7.65" evidence="2"/>
<dbReference type="GO" id="GO:0052621">
    <property type="term" value="F:diguanylate cyclase activity"/>
    <property type="evidence" value="ECO:0007669"/>
    <property type="project" value="UniProtKB-EC"/>
</dbReference>
<feature type="transmembrane region" description="Helical" evidence="7">
    <location>
        <begin position="291"/>
        <end position="313"/>
    </location>
</feature>
<dbReference type="CDD" id="cd18773">
    <property type="entry name" value="PDC1_HK_sensor"/>
    <property type="match status" value="1"/>
</dbReference>
<evidence type="ECO:0000256" key="7">
    <source>
        <dbReference type="SAM" id="Phobius"/>
    </source>
</evidence>
<protein>
    <recommendedName>
        <fullName evidence="2">diguanylate cyclase</fullName>
        <ecNumber evidence="2">2.7.7.65</ecNumber>
    </recommendedName>
</protein>
<dbReference type="SUPFAM" id="SSF55073">
    <property type="entry name" value="Nucleotide cyclase"/>
    <property type="match status" value="1"/>
</dbReference>
<evidence type="ECO:0000313" key="10">
    <source>
        <dbReference type="Proteomes" id="UP001595555"/>
    </source>
</evidence>
<dbReference type="Proteomes" id="UP001595555">
    <property type="component" value="Unassembled WGS sequence"/>
</dbReference>
<evidence type="ECO:0000256" key="1">
    <source>
        <dbReference type="ARBA" id="ARBA00004651"/>
    </source>
</evidence>
<keyword evidence="4 7" id="KW-0812">Transmembrane</keyword>
<dbReference type="Gene3D" id="3.30.70.270">
    <property type="match status" value="1"/>
</dbReference>
<dbReference type="CDD" id="cd01949">
    <property type="entry name" value="GGDEF"/>
    <property type="match status" value="1"/>
</dbReference>
<dbReference type="InterPro" id="IPR029787">
    <property type="entry name" value="Nucleotide_cyclase"/>
</dbReference>
<keyword evidence="6 7" id="KW-0472">Membrane</keyword>
<dbReference type="PANTHER" id="PTHR45138">
    <property type="entry name" value="REGULATORY COMPONENTS OF SENSORY TRANSDUCTION SYSTEM"/>
    <property type="match status" value="1"/>
</dbReference>
<comment type="subcellular location">
    <subcellularLocation>
        <location evidence="1">Cell membrane</location>
        <topology evidence="1">Multi-pass membrane protein</topology>
    </subcellularLocation>
</comment>
<keyword evidence="9" id="KW-0808">Transferase</keyword>
<gene>
    <name evidence="9" type="ORF">ACFODX_12570</name>
</gene>
<dbReference type="Pfam" id="PF02743">
    <property type="entry name" value="dCache_1"/>
    <property type="match status" value="1"/>
</dbReference>
<keyword evidence="5 7" id="KW-1133">Transmembrane helix</keyword>
<dbReference type="InterPro" id="IPR050469">
    <property type="entry name" value="Diguanylate_Cyclase"/>
</dbReference>
<comment type="caution">
    <text evidence="9">The sequence shown here is derived from an EMBL/GenBank/DDBJ whole genome shotgun (WGS) entry which is preliminary data.</text>
</comment>
<reference evidence="10" key="1">
    <citation type="journal article" date="2019" name="Int. J. Syst. Evol. Microbiol.">
        <title>The Global Catalogue of Microorganisms (GCM) 10K type strain sequencing project: providing services to taxonomists for standard genome sequencing and annotation.</title>
        <authorList>
            <consortium name="The Broad Institute Genomics Platform"/>
            <consortium name="The Broad Institute Genome Sequencing Center for Infectious Disease"/>
            <person name="Wu L."/>
            <person name="Ma J."/>
        </authorList>
    </citation>
    <scope>NUCLEOTIDE SEQUENCE [LARGE SCALE GENOMIC DNA]</scope>
    <source>
        <strain evidence="10">KCTC 52237</strain>
    </source>
</reference>
<sequence length="485" mass="54787">MLRVLWKKYSLLVWLGSLLIIGFLATSLASYWVSRDQIRHSIVDQGLPLTGDNIYSEIQRDVLRPTFISSLMASDTFVRDWILSGEQDSAQIVRYLNEVKREYGAVSSFLVSNKTGNYYYSQGILKTVKESEPRDLWFYRVRDMKDPYEMNLDVDFANHDAVTIFINYRVLDYQGNFIGATGVGLTLESLARVIDDIQQRFNRRVYFVNEAGEIIVSAKTGELHKGSIHELPGIAAIATSILNKNSQPTNLEYDAGGGLIMLSSRYIPEFNWYLVVEQTEEEEIARVRQVLMGNLAVSSVVTALVLLLCLYSVNRFQRRLENVAATDSLTGLLNRQAFELMFEQAVHEAHRAKTQLSMILLDIDHFKNINDSHGHLAGDRVIMRVARMLENSLRNGDVLCRWGGEEFLILLKQTSLPAAHGVAEKLRDAMAAEQLQLGHKTLRITGSFGVAQFGGVETLVHFFARVDRALYLAKAAGRNRVEVVE</sequence>
<name>A0ABV7FI22_9GAMM</name>
<proteinExistence type="predicted"/>
<keyword evidence="9" id="KW-0548">Nucleotidyltransferase</keyword>
<evidence type="ECO:0000313" key="9">
    <source>
        <dbReference type="EMBL" id="MFC3116398.1"/>
    </source>
</evidence>
<evidence type="ECO:0000259" key="8">
    <source>
        <dbReference type="PROSITE" id="PS50887"/>
    </source>
</evidence>